<dbReference type="Proteomes" id="UP001243375">
    <property type="component" value="Unassembled WGS sequence"/>
</dbReference>
<gene>
    <name evidence="1" type="ORF">QFC22_006490</name>
</gene>
<reference evidence="1" key="1">
    <citation type="submission" date="2023-04" db="EMBL/GenBank/DDBJ databases">
        <title>Draft Genome sequencing of Naganishia species isolated from polar environments using Oxford Nanopore Technology.</title>
        <authorList>
            <person name="Leo P."/>
            <person name="Venkateswaran K."/>
        </authorList>
    </citation>
    <scope>NUCLEOTIDE SEQUENCE</scope>
    <source>
        <strain evidence="1">MNA-CCFEE 5425</strain>
    </source>
</reference>
<protein>
    <submittedName>
        <fullName evidence="1">Uncharacterized protein</fullName>
    </submittedName>
</protein>
<evidence type="ECO:0000313" key="1">
    <source>
        <dbReference type="EMBL" id="KAJ9111617.1"/>
    </source>
</evidence>
<sequence length="287" mass="30618">MLSAPSPMLALVSVRGTTKSQPILALASQGKAHLDYLVFTTEFGEGTNVTVISTTASNSKRSILDPSIRRRRAWPPPPSPAPLISCSCFPRSTDARLHGGVLDRGKKQDAAAAYAGAGGRHWILLSAVPLLLALPRDRLARLVACSALPLSIEKHTHARSSAPRSRATSTEAKSNTLSSPYGGLGEESPRGVVACGEAEYSTLMLALARPTTSDLDWHYYFQPPYDGLEEAKDIDSRPHGGEPPEVKNKTLAPHATALEKRKVVHSRFARLDLGRPTTASGGSPTDA</sequence>
<dbReference type="EMBL" id="JASBWU010000029">
    <property type="protein sequence ID" value="KAJ9111617.1"/>
    <property type="molecule type" value="Genomic_DNA"/>
</dbReference>
<accession>A0ACC2WM37</accession>
<proteinExistence type="predicted"/>
<name>A0ACC2WM37_9TREE</name>
<organism evidence="1 2">
    <name type="scientific">Naganishia vaughanmartiniae</name>
    <dbReference type="NCBI Taxonomy" id="1424756"/>
    <lineage>
        <taxon>Eukaryota</taxon>
        <taxon>Fungi</taxon>
        <taxon>Dikarya</taxon>
        <taxon>Basidiomycota</taxon>
        <taxon>Agaricomycotina</taxon>
        <taxon>Tremellomycetes</taxon>
        <taxon>Filobasidiales</taxon>
        <taxon>Filobasidiaceae</taxon>
        <taxon>Naganishia</taxon>
    </lineage>
</organism>
<keyword evidence="2" id="KW-1185">Reference proteome</keyword>
<evidence type="ECO:0000313" key="2">
    <source>
        <dbReference type="Proteomes" id="UP001243375"/>
    </source>
</evidence>
<comment type="caution">
    <text evidence="1">The sequence shown here is derived from an EMBL/GenBank/DDBJ whole genome shotgun (WGS) entry which is preliminary data.</text>
</comment>